<comment type="catalytic activity">
    <reaction evidence="10 11">
        <text>L-threonyl-[protein] + FAD = FMN-L-threonyl-[protein] + AMP + H(+)</text>
        <dbReference type="Rhea" id="RHEA:36847"/>
        <dbReference type="Rhea" id="RHEA-COMP:11060"/>
        <dbReference type="Rhea" id="RHEA-COMP:11061"/>
        <dbReference type="ChEBI" id="CHEBI:15378"/>
        <dbReference type="ChEBI" id="CHEBI:30013"/>
        <dbReference type="ChEBI" id="CHEBI:57692"/>
        <dbReference type="ChEBI" id="CHEBI:74257"/>
        <dbReference type="ChEBI" id="CHEBI:456215"/>
        <dbReference type="EC" id="2.7.1.180"/>
    </reaction>
</comment>
<keyword evidence="13" id="KW-1185">Reference proteome</keyword>
<keyword evidence="5 11" id="KW-0808">Transferase</keyword>
<name>A0ABY1QPL5_9SPHN</name>
<dbReference type="RefSeq" id="WP_283406612.1">
    <property type="nucleotide sequence ID" value="NZ_FXUI01000008.1"/>
</dbReference>
<evidence type="ECO:0000256" key="3">
    <source>
        <dbReference type="ARBA" id="ARBA00016337"/>
    </source>
</evidence>
<evidence type="ECO:0000256" key="2">
    <source>
        <dbReference type="ARBA" id="ARBA00011955"/>
    </source>
</evidence>
<dbReference type="PANTHER" id="PTHR30040:SF2">
    <property type="entry name" value="FAD:PROTEIN FMN TRANSFERASE"/>
    <property type="match status" value="1"/>
</dbReference>
<protein>
    <recommendedName>
        <fullName evidence="3 11">FAD:protein FMN transferase</fullName>
        <ecNumber evidence="2 11">2.7.1.180</ecNumber>
    </recommendedName>
    <alternativeName>
        <fullName evidence="9 11">Flavin transferase</fullName>
    </alternativeName>
</protein>
<comment type="similarity">
    <text evidence="11">Belongs to the ApbE family.</text>
</comment>
<dbReference type="PANTHER" id="PTHR30040">
    <property type="entry name" value="THIAMINE BIOSYNTHESIS LIPOPROTEIN APBE"/>
    <property type="match status" value="1"/>
</dbReference>
<keyword evidence="12" id="KW-0449">Lipoprotein</keyword>
<evidence type="ECO:0000256" key="6">
    <source>
        <dbReference type="ARBA" id="ARBA00022723"/>
    </source>
</evidence>
<sequence>MRLAVPHEIDPGCFATWRQGLPVIAVDGETMGTTWRVRLPRSADLDLPGLTSAIEGRLEDILAQMSHWRCDSVLTRFNAAPGGEWVGLPSDFALVMEAALDVAERSGGAFDPAIGALVDIWGHGPVGATGAPTPAGIAAAKARSGFHHLAFEAASRRLRQPGGLHLDLSGIAKGFAVDALAALLQDHGYGHALVEIGGELVGRGLRPDGDPWWVDLETPSNMAAPLRVALHQLAVATSGDYVRGHHTIDPRSGAPVEHAMAVSVIHSSAMWADAWATALSVHAPASMRTLAVREGLRVRALTRSGATVEEWISPALEDMLVREDASQGAARSR</sequence>
<evidence type="ECO:0000256" key="1">
    <source>
        <dbReference type="ARBA" id="ARBA00001946"/>
    </source>
</evidence>
<evidence type="ECO:0000256" key="10">
    <source>
        <dbReference type="ARBA" id="ARBA00048540"/>
    </source>
</evidence>
<keyword evidence="6 11" id="KW-0479">Metal-binding</keyword>
<reference evidence="12 13" key="1">
    <citation type="submission" date="2017-05" db="EMBL/GenBank/DDBJ databases">
        <authorList>
            <person name="Varghese N."/>
            <person name="Submissions S."/>
        </authorList>
    </citation>
    <scope>NUCLEOTIDE SEQUENCE [LARGE SCALE GENOMIC DNA]</scope>
    <source>
        <strain evidence="12 13">SM16</strain>
    </source>
</reference>
<evidence type="ECO:0000256" key="7">
    <source>
        <dbReference type="ARBA" id="ARBA00022827"/>
    </source>
</evidence>
<dbReference type="Proteomes" id="UP001157910">
    <property type="component" value="Unassembled WGS sequence"/>
</dbReference>
<dbReference type="SUPFAM" id="SSF143631">
    <property type="entry name" value="ApbE-like"/>
    <property type="match status" value="1"/>
</dbReference>
<evidence type="ECO:0000313" key="12">
    <source>
        <dbReference type="EMBL" id="SMP75370.1"/>
    </source>
</evidence>
<proteinExistence type="inferred from homology"/>
<keyword evidence="8 11" id="KW-0460">Magnesium</keyword>
<gene>
    <name evidence="12" type="ORF">SAMN06296065_10848</name>
</gene>
<keyword evidence="4 11" id="KW-0285">Flavoprotein</keyword>
<dbReference type="PIRSF" id="PIRSF006268">
    <property type="entry name" value="ApbE"/>
    <property type="match status" value="1"/>
</dbReference>
<evidence type="ECO:0000313" key="13">
    <source>
        <dbReference type="Proteomes" id="UP001157910"/>
    </source>
</evidence>
<dbReference type="Pfam" id="PF02424">
    <property type="entry name" value="ApbE"/>
    <property type="match status" value="1"/>
</dbReference>
<organism evidence="12 13">
    <name type="scientific">Novosphingobium panipatense</name>
    <dbReference type="NCBI Taxonomy" id="428991"/>
    <lineage>
        <taxon>Bacteria</taxon>
        <taxon>Pseudomonadati</taxon>
        <taxon>Pseudomonadota</taxon>
        <taxon>Alphaproteobacteria</taxon>
        <taxon>Sphingomonadales</taxon>
        <taxon>Sphingomonadaceae</taxon>
        <taxon>Novosphingobium</taxon>
    </lineage>
</organism>
<evidence type="ECO:0000256" key="11">
    <source>
        <dbReference type="PIRNR" id="PIRNR006268"/>
    </source>
</evidence>
<dbReference type="EMBL" id="FXUI01000008">
    <property type="protein sequence ID" value="SMP75370.1"/>
    <property type="molecule type" value="Genomic_DNA"/>
</dbReference>
<comment type="cofactor">
    <cofactor evidence="1">
        <name>Mg(2+)</name>
        <dbReference type="ChEBI" id="CHEBI:18420"/>
    </cofactor>
</comment>
<dbReference type="InterPro" id="IPR003374">
    <property type="entry name" value="ApbE-like_sf"/>
</dbReference>
<comment type="caution">
    <text evidence="12">The sequence shown here is derived from an EMBL/GenBank/DDBJ whole genome shotgun (WGS) entry which is preliminary data.</text>
</comment>
<dbReference type="InterPro" id="IPR024932">
    <property type="entry name" value="ApbE"/>
</dbReference>
<keyword evidence="7 11" id="KW-0274">FAD</keyword>
<evidence type="ECO:0000256" key="5">
    <source>
        <dbReference type="ARBA" id="ARBA00022679"/>
    </source>
</evidence>
<evidence type="ECO:0000256" key="8">
    <source>
        <dbReference type="ARBA" id="ARBA00022842"/>
    </source>
</evidence>
<dbReference type="EC" id="2.7.1.180" evidence="2 11"/>
<evidence type="ECO:0000256" key="9">
    <source>
        <dbReference type="ARBA" id="ARBA00031306"/>
    </source>
</evidence>
<accession>A0ABY1QPL5</accession>
<dbReference type="Gene3D" id="3.10.520.10">
    <property type="entry name" value="ApbE-like domains"/>
    <property type="match status" value="1"/>
</dbReference>
<evidence type="ECO:0000256" key="4">
    <source>
        <dbReference type="ARBA" id="ARBA00022630"/>
    </source>
</evidence>